<dbReference type="PANTHER" id="PTHR33175">
    <property type="entry name" value="DNA-BINDING PROTEIN HU"/>
    <property type="match status" value="1"/>
</dbReference>
<evidence type="ECO:0000313" key="13">
    <source>
        <dbReference type="Proteomes" id="UP000182840"/>
    </source>
</evidence>
<dbReference type="PANTHER" id="PTHR33175:SF2">
    <property type="entry name" value="INTEGRATION HOST FACTOR SUBUNIT ALPHA"/>
    <property type="match status" value="1"/>
</dbReference>
<dbReference type="NCBIfam" id="TIGR00987">
    <property type="entry name" value="himA"/>
    <property type="match status" value="1"/>
</dbReference>
<organism evidence="12 13">
    <name type="scientific">Aquibium oceanicum</name>
    <dbReference type="NCBI Taxonomy" id="1670800"/>
    <lineage>
        <taxon>Bacteria</taxon>
        <taxon>Pseudomonadati</taxon>
        <taxon>Pseudomonadota</taxon>
        <taxon>Alphaproteobacteria</taxon>
        <taxon>Hyphomicrobiales</taxon>
        <taxon>Phyllobacteriaceae</taxon>
        <taxon>Aquibium</taxon>
    </lineage>
</organism>
<dbReference type="HAMAP" id="MF_00380">
    <property type="entry name" value="IHF_alpha"/>
    <property type="match status" value="1"/>
</dbReference>
<dbReference type="EMBL" id="CP018171">
    <property type="protein sequence ID" value="APH72957.1"/>
    <property type="molecule type" value="Genomic_DNA"/>
</dbReference>
<dbReference type="GO" id="GO:0006417">
    <property type="term" value="P:regulation of translation"/>
    <property type="evidence" value="ECO:0007669"/>
    <property type="project" value="UniProtKB-UniRule"/>
</dbReference>
<comment type="subunit">
    <text evidence="8 10">Heterodimer of an alpha and a beta chain.</text>
</comment>
<protein>
    <recommendedName>
        <fullName evidence="2 8">Integration host factor subunit alpha</fullName>
        <shortName evidence="8">IHF-alpha</shortName>
    </recommendedName>
</protein>
<evidence type="ECO:0000256" key="3">
    <source>
        <dbReference type="ARBA" id="ARBA00022845"/>
    </source>
</evidence>
<dbReference type="SUPFAM" id="SSF47729">
    <property type="entry name" value="IHF-like DNA-binding proteins"/>
    <property type="match status" value="1"/>
</dbReference>
<evidence type="ECO:0000256" key="5">
    <source>
        <dbReference type="ARBA" id="ARBA00023125"/>
    </source>
</evidence>
<dbReference type="GO" id="GO:0003677">
    <property type="term" value="F:DNA binding"/>
    <property type="evidence" value="ECO:0007669"/>
    <property type="project" value="UniProtKB-UniRule"/>
</dbReference>
<feature type="region of interest" description="Disordered" evidence="11">
    <location>
        <begin position="95"/>
        <end position="115"/>
    </location>
</feature>
<dbReference type="SMART" id="SM00411">
    <property type="entry name" value="BHL"/>
    <property type="match status" value="1"/>
</dbReference>
<evidence type="ECO:0000256" key="11">
    <source>
        <dbReference type="SAM" id="MobiDB-lite"/>
    </source>
</evidence>
<proteinExistence type="inferred from homology"/>
<dbReference type="NCBIfam" id="NF001401">
    <property type="entry name" value="PRK00285.1"/>
    <property type="match status" value="1"/>
</dbReference>
<comment type="function">
    <text evidence="8 10">This protein is one of the two subunits of integration host factor, a specific DNA-binding protein that functions in genetic recombination as well as in transcriptional and translational control.</text>
</comment>
<dbReference type="GO" id="GO:0009893">
    <property type="term" value="P:positive regulation of metabolic process"/>
    <property type="evidence" value="ECO:0007669"/>
    <property type="project" value="UniProtKB-ARBA"/>
</dbReference>
<evidence type="ECO:0000256" key="2">
    <source>
        <dbReference type="ARBA" id="ARBA00018329"/>
    </source>
</evidence>
<evidence type="ECO:0000256" key="10">
    <source>
        <dbReference type="RuleBase" id="RU004485"/>
    </source>
</evidence>
<comment type="similarity">
    <text evidence="1 8 9">Belongs to the bacterial histone-like protein family.</text>
</comment>
<dbReference type="InterPro" id="IPR010992">
    <property type="entry name" value="IHF-like_DNA-bd_dom_sf"/>
</dbReference>
<evidence type="ECO:0000256" key="9">
    <source>
        <dbReference type="RuleBase" id="RU003939"/>
    </source>
</evidence>
<keyword evidence="13" id="KW-1185">Reference proteome</keyword>
<keyword evidence="3 8" id="KW-0810">Translation regulation</keyword>
<evidence type="ECO:0000256" key="6">
    <source>
        <dbReference type="ARBA" id="ARBA00023163"/>
    </source>
</evidence>
<keyword evidence="4 8" id="KW-0805">Transcription regulation</keyword>
<dbReference type="InterPro" id="IPR005684">
    <property type="entry name" value="IHF_alpha"/>
</dbReference>
<dbReference type="RefSeq" id="WP_072606427.1">
    <property type="nucleotide sequence ID" value="NZ_CP018171.1"/>
</dbReference>
<dbReference type="PROSITE" id="PS00045">
    <property type="entry name" value="HISTONE_LIKE"/>
    <property type="match status" value="1"/>
</dbReference>
<sequence>MGGKTLTRADLAESVYRKVGLSRTESAQLVEMVLDEICEAIVAGETVKLSSFATFQVREKNERIGRNPKTGEEVPILPRKVMTFKASNVLKNRILQAHKKAKSKDKGGDKDKDGK</sequence>
<accession>A0A1L3SU55</accession>
<dbReference type="GO" id="GO:0006310">
    <property type="term" value="P:DNA recombination"/>
    <property type="evidence" value="ECO:0007669"/>
    <property type="project" value="UniProtKB-UniRule"/>
</dbReference>
<dbReference type="Pfam" id="PF00216">
    <property type="entry name" value="Bac_DNA_binding"/>
    <property type="match status" value="1"/>
</dbReference>
<dbReference type="GO" id="GO:0030527">
    <property type="term" value="F:structural constituent of chromatin"/>
    <property type="evidence" value="ECO:0007669"/>
    <property type="project" value="InterPro"/>
</dbReference>
<evidence type="ECO:0000256" key="8">
    <source>
        <dbReference type="HAMAP-Rule" id="MF_00380"/>
    </source>
</evidence>
<dbReference type="AlphaFoldDB" id="A0A1L3SU55"/>
<dbReference type="KEGG" id="meso:BSQ44_17490"/>
<dbReference type="OrthoDB" id="9797747at2"/>
<keyword evidence="5 8" id="KW-0238">DNA-binding</keyword>
<evidence type="ECO:0000256" key="4">
    <source>
        <dbReference type="ARBA" id="ARBA00023015"/>
    </source>
</evidence>
<keyword evidence="7 8" id="KW-0233">DNA recombination</keyword>
<dbReference type="PRINTS" id="PR01727">
    <property type="entry name" value="DNABINDINGHU"/>
</dbReference>
<dbReference type="Gene3D" id="4.10.520.10">
    <property type="entry name" value="IHF-like DNA-binding proteins"/>
    <property type="match status" value="1"/>
</dbReference>
<keyword evidence="6 8" id="KW-0804">Transcription</keyword>
<dbReference type="GO" id="GO:0006355">
    <property type="term" value="P:regulation of DNA-templated transcription"/>
    <property type="evidence" value="ECO:0007669"/>
    <property type="project" value="UniProtKB-UniRule"/>
</dbReference>
<dbReference type="GO" id="GO:0005829">
    <property type="term" value="C:cytosol"/>
    <property type="evidence" value="ECO:0007669"/>
    <property type="project" value="TreeGrafter"/>
</dbReference>
<gene>
    <name evidence="8" type="primary">ihfA</name>
    <name evidence="8" type="synonym">himA</name>
    <name evidence="12" type="ORF">BSQ44_17490</name>
</gene>
<dbReference type="InterPro" id="IPR020816">
    <property type="entry name" value="Histone-like_DNA-bd_CS"/>
</dbReference>
<dbReference type="InterPro" id="IPR000119">
    <property type="entry name" value="Hist_DNA-bd"/>
</dbReference>
<name>A0A1L3SU55_9HYPH</name>
<dbReference type="STRING" id="1670800.BSQ44_17490"/>
<dbReference type="Proteomes" id="UP000182840">
    <property type="component" value="Chromosome"/>
</dbReference>
<evidence type="ECO:0000256" key="7">
    <source>
        <dbReference type="ARBA" id="ARBA00023172"/>
    </source>
</evidence>
<dbReference type="CDD" id="cd13835">
    <property type="entry name" value="IHF_A"/>
    <property type="match status" value="1"/>
</dbReference>
<reference evidence="13" key="1">
    <citation type="submission" date="2016-11" db="EMBL/GenBank/DDBJ databases">
        <title>Mesorhizobium oceanicum sp. nov., isolated from deep seawater in South China Sea.</title>
        <authorList>
            <person name="Fu G.-Y."/>
        </authorList>
    </citation>
    <scope>NUCLEOTIDE SEQUENCE [LARGE SCALE GENOMIC DNA]</scope>
    <source>
        <strain evidence="13">B7</strain>
    </source>
</reference>
<evidence type="ECO:0000256" key="1">
    <source>
        <dbReference type="ARBA" id="ARBA00010529"/>
    </source>
</evidence>
<feature type="compositionally biased region" description="Basic and acidic residues" evidence="11">
    <location>
        <begin position="104"/>
        <end position="115"/>
    </location>
</feature>
<evidence type="ECO:0000313" key="12">
    <source>
        <dbReference type="EMBL" id="APH72957.1"/>
    </source>
</evidence>